<feature type="region of interest" description="Disordered" evidence="1">
    <location>
        <begin position="73"/>
        <end position="92"/>
    </location>
</feature>
<dbReference type="AlphaFoldDB" id="A0A1D8N9J0"/>
<protein>
    <submittedName>
        <fullName evidence="2">Uncharacterized protein</fullName>
    </submittedName>
</protein>
<evidence type="ECO:0000256" key="1">
    <source>
        <dbReference type="SAM" id="MobiDB-lite"/>
    </source>
</evidence>
<evidence type="ECO:0000313" key="2">
    <source>
        <dbReference type="EMBL" id="AOW02302.1"/>
    </source>
</evidence>
<dbReference type="VEuPathDB" id="FungiDB:YALI0_C03806g"/>
<organism evidence="2 4">
    <name type="scientific">Yarrowia lipolytica</name>
    <name type="common">Candida lipolytica</name>
    <dbReference type="NCBI Taxonomy" id="4952"/>
    <lineage>
        <taxon>Eukaryota</taxon>
        <taxon>Fungi</taxon>
        <taxon>Dikarya</taxon>
        <taxon>Ascomycota</taxon>
        <taxon>Saccharomycotina</taxon>
        <taxon>Dipodascomycetes</taxon>
        <taxon>Dipodascales</taxon>
        <taxon>Dipodascales incertae sedis</taxon>
        <taxon>Yarrowia</taxon>
    </lineage>
</organism>
<reference evidence="2 4" key="1">
    <citation type="journal article" date="2016" name="PLoS ONE">
        <title>Sequence Assembly of Yarrowia lipolytica Strain W29/CLIB89 Shows Transposable Element Diversity.</title>
        <authorList>
            <person name="Magnan C."/>
            <person name="Yu J."/>
            <person name="Chang I."/>
            <person name="Jahn E."/>
            <person name="Kanomata Y."/>
            <person name="Wu J."/>
            <person name="Zeller M."/>
            <person name="Oakes M."/>
            <person name="Baldi P."/>
            <person name="Sandmeyer S."/>
        </authorList>
    </citation>
    <scope>NUCLEOTIDE SEQUENCE [LARGE SCALE GENOMIC DNA]</scope>
    <source>
        <strain evidence="2">CLIB89</strain>
        <strain evidence="4">CLIB89(W29)</strain>
    </source>
</reference>
<dbReference type="Proteomes" id="UP000256601">
    <property type="component" value="Unassembled WGS sequence"/>
</dbReference>
<dbReference type="Proteomes" id="UP000182444">
    <property type="component" value="Chromosome 1C"/>
</dbReference>
<dbReference type="RefSeq" id="XP_501414.2">
    <property type="nucleotide sequence ID" value="XM_501414.2"/>
</dbReference>
<evidence type="ECO:0000313" key="4">
    <source>
        <dbReference type="Proteomes" id="UP000182444"/>
    </source>
</evidence>
<dbReference type="EMBL" id="CP017555">
    <property type="protein sequence ID" value="AOW02302.1"/>
    <property type="molecule type" value="Genomic_DNA"/>
</dbReference>
<dbReference type="VEuPathDB" id="FungiDB:YALI1_C05022g"/>
<name>A0A1D8N9J0_YARLL</name>
<dbReference type="EMBL" id="KZ859051">
    <property type="protein sequence ID" value="RDW24071.1"/>
    <property type="molecule type" value="Genomic_DNA"/>
</dbReference>
<dbReference type="GeneID" id="2909918"/>
<sequence>MSYLSPSSFYSWLSGSKNSQRDTAEQLSTVNGGLVPLDPNQRVVTTLEDDDEYAVVGLRKLSYAEVVRLEGGKATPVPRIPNPKGATAQAPAPLVTEASVNRRAYEALADFSDEALGDAKYDPIRKSNRRKSFAGK</sequence>
<proteinExistence type="predicted"/>
<evidence type="ECO:0000313" key="5">
    <source>
        <dbReference type="Proteomes" id="UP000256601"/>
    </source>
</evidence>
<evidence type="ECO:0000313" key="3">
    <source>
        <dbReference type="EMBL" id="RDW24071.1"/>
    </source>
</evidence>
<dbReference type="OrthoDB" id="4075372at2759"/>
<reference evidence="3 5" key="2">
    <citation type="submission" date="2018-07" db="EMBL/GenBank/DDBJ databases">
        <title>Draft Genome Assemblies for Five Robust Yarrowia lipolytica Strains Exhibiting High Lipid Production and Pentose Sugar Utilization and Sugar Alcohol Secretion from Undetoxified Lignocellulosic Biomass Hydrolysates.</title>
        <authorList>
            <consortium name="DOE Joint Genome Institute"/>
            <person name="Walker C."/>
            <person name="Ryu S."/>
            <person name="Na H."/>
            <person name="Zane M."/>
            <person name="LaButti K."/>
            <person name="Lipzen A."/>
            <person name="Haridas S."/>
            <person name="Barry K."/>
            <person name="Grigoriev I.V."/>
            <person name="Quarterman J."/>
            <person name="Slininger P."/>
            <person name="Dien B."/>
            <person name="Trinh C.T."/>
        </authorList>
    </citation>
    <scope>NUCLEOTIDE SEQUENCE [LARGE SCALE GENOMIC DNA]</scope>
    <source>
        <strain evidence="3 5">YB392</strain>
    </source>
</reference>
<accession>A0A1D8N9J0</accession>
<dbReference type="KEGG" id="yli:2909918"/>
<gene>
    <name evidence="3" type="ORF">B0I71DRAFT_148483</name>
    <name evidence="2" type="ORF">YALI1_C05022g</name>
</gene>